<dbReference type="EMBL" id="CTRP01000014">
    <property type="protein sequence ID" value="CQR74304.1"/>
    <property type="molecule type" value="Genomic_DNA"/>
</dbReference>
<reference evidence="2" key="1">
    <citation type="submission" date="2015-03" db="EMBL/GenBank/DDBJ databases">
        <authorList>
            <person name="Nijsse Bart"/>
        </authorList>
    </citation>
    <scope>NUCLEOTIDE SEQUENCE [LARGE SCALE GENOMIC DNA]</scope>
</reference>
<sequence length="112" mass="12212">MNMTVTERAQEYIAQEGNVISVRIAKRLIPGCTATKTADLPAIQLGKPEDYEQADYEAVTIDGVKVYAHSSIINYNGQVPLRVDIETTLFGKQLAVYGMPIPTQSCGDCSLC</sequence>
<evidence type="ECO:0000313" key="2">
    <source>
        <dbReference type="Proteomes" id="UP000049855"/>
    </source>
</evidence>
<evidence type="ECO:0008006" key="3">
    <source>
        <dbReference type="Google" id="ProtNLM"/>
    </source>
</evidence>
<accession>A0A0U1L5Y9</accession>
<dbReference type="RefSeq" id="WP_021170306.1">
    <property type="nucleotide sequence ID" value="NZ_CTRP01000014.1"/>
</dbReference>
<dbReference type="InterPro" id="IPR049744">
    <property type="entry name" value="CC/Se_fam"/>
</dbReference>
<name>A0A0U1L5Y9_9FIRM</name>
<keyword evidence="2" id="KW-1185">Reference proteome</keyword>
<gene>
    <name evidence="1" type="ORF">SpAn4DRAFT_0766</name>
</gene>
<proteinExistence type="predicted"/>
<protein>
    <recommendedName>
        <fullName evidence="3">FeS cluster biogenesis domain-containing protein</fullName>
    </recommendedName>
</protein>
<evidence type="ECO:0000313" key="1">
    <source>
        <dbReference type="EMBL" id="CQR74304.1"/>
    </source>
</evidence>
<dbReference type="NCBIfam" id="NF041239">
    <property type="entry name" value="Moor_selen_rel"/>
    <property type="match status" value="1"/>
</dbReference>
<organism evidence="1 2">
    <name type="scientific">Sporomusa ovata</name>
    <dbReference type="NCBI Taxonomy" id="2378"/>
    <lineage>
        <taxon>Bacteria</taxon>
        <taxon>Bacillati</taxon>
        <taxon>Bacillota</taxon>
        <taxon>Negativicutes</taxon>
        <taxon>Selenomonadales</taxon>
        <taxon>Sporomusaceae</taxon>
        <taxon>Sporomusa</taxon>
    </lineage>
</organism>
<dbReference type="AlphaFoldDB" id="A0A0U1L5Y9"/>
<dbReference type="Proteomes" id="UP000049855">
    <property type="component" value="Unassembled WGS sequence"/>
</dbReference>